<dbReference type="InterPro" id="IPR050410">
    <property type="entry name" value="CCR4/nocturin_mRNA_transcr"/>
</dbReference>
<dbReference type="STRING" id="1048983.EL17_03200"/>
<dbReference type="Gene3D" id="3.60.10.10">
    <property type="entry name" value="Endonuclease/exonuclease/phosphatase"/>
    <property type="match status" value="1"/>
</dbReference>
<dbReference type="PANTHER" id="PTHR12121:SF36">
    <property type="entry name" value="ENDONUCLEASE_EXONUCLEASE_PHOSPHATASE DOMAIN-CONTAINING PROTEIN"/>
    <property type="match status" value="1"/>
</dbReference>
<dbReference type="PANTHER" id="PTHR12121">
    <property type="entry name" value="CARBON CATABOLITE REPRESSOR PROTEIN 4"/>
    <property type="match status" value="1"/>
</dbReference>
<dbReference type="Pfam" id="PF03372">
    <property type="entry name" value="Exo_endo_phos"/>
    <property type="match status" value="1"/>
</dbReference>
<organism evidence="3 4">
    <name type="scientific">Anditalea andensis</name>
    <dbReference type="NCBI Taxonomy" id="1048983"/>
    <lineage>
        <taxon>Bacteria</taxon>
        <taxon>Pseudomonadati</taxon>
        <taxon>Bacteroidota</taxon>
        <taxon>Cytophagia</taxon>
        <taxon>Cytophagales</taxon>
        <taxon>Cytophagaceae</taxon>
        <taxon>Anditalea</taxon>
    </lineage>
</organism>
<gene>
    <name evidence="3" type="ORF">EL17_03200</name>
</gene>
<accession>A0A074KXJ7</accession>
<dbReference type="Proteomes" id="UP000027821">
    <property type="component" value="Unassembled WGS sequence"/>
</dbReference>
<dbReference type="SUPFAM" id="SSF56219">
    <property type="entry name" value="DNase I-like"/>
    <property type="match status" value="1"/>
</dbReference>
<feature type="domain" description="Endonuclease/exonuclease/phosphatase" evidence="2">
    <location>
        <begin position="28"/>
        <end position="269"/>
    </location>
</feature>
<reference evidence="3 4" key="1">
    <citation type="submission" date="2014-04" db="EMBL/GenBank/DDBJ databases">
        <title>Characterization and application of a salt tolerant electro-active bacterium.</title>
        <authorList>
            <person name="Yang L."/>
            <person name="Wei S."/>
            <person name="Tay Q.X.M."/>
        </authorList>
    </citation>
    <scope>NUCLEOTIDE SEQUENCE [LARGE SCALE GENOMIC DNA]</scope>
    <source>
        <strain evidence="3 4">LY1</strain>
    </source>
</reference>
<sequence length="278" mass="31957">MTMKIYCLTLCLLSVSFFSAMAQTLNIATYNIRFDSPNDEGNMWTDRSPHLINQIKFHQMDIIGTQEGLHHQLEEINDKLGFPYIGIGRDNGDEKGEFSAIFYNPDKFTVVEENTFWLSETPEVPSKGWDAQLNRVCTYGKFSHEEMGTFYVFNVHYDHMGQKAREESSKLLLQKIKEINAENLPLILMGDFNITDENPAYQTIASSALQDSRDKSETTPIGPNGTFNAFKWEMLPENRIDHLFVSDDFKVHRYGILTDNYGKKYPSDHFPVLIEIGL</sequence>
<dbReference type="GO" id="GO:0000175">
    <property type="term" value="F:3'-5'-RNA exonuclease activity"/>
    <property type="evidence" value="ECO:0007669"/>
    <property type="project" value="TreeGrafter"/>
</dbReference>
<feature type="signal peptide" evidence="1">
    <location>
        <begin position="1"/>
        <end position="22"/>
    </location>
</feature>
<keyword evidence="3" id="KW-0255">Endonuclease</keyword>
<evidence type="ECO:0000313" key="3">
    <source>
        <dbReference type="EMBL" id="KEO74696.1"/>
    </source>
</evidence>
<proteinExistence type="predicted"/>
<name>A0A074KXJ7_9BACT</name>
<protein>
    <submittedName>
        <fullName evidence="3">Endonuclease</fullName>
    </submittedName>
</protein>
<evidence type="ECO:0000256" key="1">
    <source>
        <dbReference type="SAM" id="SignalP"/>
    </source>
</evidence>
<dbReference type="CDD" id="cd09083">
    <property type="entry name" value="EEP-1"/>
    <property type="match status" value="1"/>
</dbReference>
<comment type="caution">
    <text evidence="3">The sequence shown here is derived from an EMBL/GenBank/DDBJ whole genome shotgun (WGS) entry which is preliminary data.</text>
</comment>
<dbReference type="InterPro" id="IPR005135">
    <property type="entry name" value="Endo/exonuclease/phosphatase"/>
</dbReference>
<keyword evidence="4" id="KW-1185">Reference proteome</keyword>
<dbReference type="EMBL" id="JMIH01000014">
    <property type="protein sequence ID" value="KEO74696.1"/>
    <property type="molecule type" value="Genomic_DNA"/>
</dbReference>
<dbReference type="AlphaFoldDB" id="A0A074KXJ7"/>
<feature type="chain" id="PRO_5001697660" evidence="1">
    <location>
        <begin position="23"/>
        <end position="278"/>
    </location>
</feature>
<evidence type="ECO:0000259" key="2">
    <source>
        <dbReference type="Pfam" id="PF03372"/>
    </source>
</evidence>
<keyword evidence="3" id="KW-0378">Hydrolase</keyword>
<keyword evidence="1" id="KW-0732">Signal</keyword>
<dbReference type="InterPro" id="IPR036691">
    <property type="entry name" value="Endo/exonu/phosph_ase_sf"/>
</dbReference>
<evidence type="ECO:0000313" key="4">
    <source>
        <dbReference type="Proteomes" id="UP000027821"/>
    </source>
</evidence>
<keyword evidence="3" id="KW-0540">Nuclease</keyword>
<dbReference type="GO" id="GO:0004519">
    <property type="term" value="F:endonuclease activity"/>
    <property type="evidence" value="ECO:0007669"/>
    <property type="project" value="UniProtKB-KW"/>
</dbReference>
<dbReference type="eggNOG" id="COG3568">
    <property type="taxonomic scope" value="Bacteria"/>
</dbReference>